<dbReference type="SUPFAM" id="SSF111347">
    <property type="entry name" value="Rap/Ran-GAP"/>
    <property type="match status" value="1"/>
</dbReference>
<protein>
    <recommendedName>
        <fullName evidence="3">Rap-GAP domain-containing protein</fullName>
    </recommendedName>
</protein>
<dbReference type="InterPro" id="IPR000331">
    <property type="entry name" value="Rap/Ran_GAP_dom"/>
</dbReference>
<feature type="region of interest" description="Disordered" evidence="2">
    <location>
        <begin position="690"/>
        <end position="740"/>
    </location>
</feature>
<evidence type="ECO:0000313" key="4">
    <source>
        <dbReference type="EMBL" id="OAD03272.1"/>
    </source>
</evidence>
<name>A0A162TB89_MUCCL</name>
<reference evidence="4 5" key="1">
    <citation type="submission" date="2015-06" db="EMBL/GenBank/DDBJ databases">
        <title>Expansion of signal transduction pathways in fungi by whole-genome duplication.</title>
        <authorList>
            <consortium name="DOE Joint Genome Institute"/>
            <person name="Corrochano L.M."/>
            <person name="Kuo A."/>
            <person name="Marcet-Houben M."/>
            <person name="Polaino S."/>
            <person name="Salamov A."/>
            <person name="Villalobos J.M."/>
            <person name="Alvarez M.I."/>
            <person name="Avalos J."/>
            <person name="Benito E.P."/>
            <person name="Benoit I."/>
            <person name="Burger G."/>
            <person name="Camino L.P."/>
            <person name="Canovas D."/>
            <person name="Cerda-Olmedo E."/>
            <person name="Cheng J.-F."/>
            <person name="Dominguez A."/>
            <person name="Elias M."/>
            <person name="Eslava A.P."/>
            <person name="Glaser F."/>
            <person name="Grimwood J."/>
            <person name="Gutierrez G."/>
            <person name="Heitman J."/>
            <person name="Henrissat B."/>
            <person name="Iturriaga E.A."/>
            <person name="Lang B.F."/>
            <person name="Lavin J.L."/>
            <person name="Lee S."/>
            <person name="Li W."/>
            <person name="Lindquist E."/>
            <person name="Lopez-Garcia S."/>
            <person name="Luque E.M."/>
            <person name="Marcos A.T."/>
            <person name="Martin J."/>
            <person name="Mccluskey K."/>
            <person name="Medina H.R."/>
            <person name="Miralles-Duran A."/>
            <person name="Miyazaki A."/>
            <person name="Munoz-Torres E."/>
            <person name="Oguiza J.A."/>
            <person name="Ohm R."/>
            <person name="Olmedo M."/>
            <person name="Orejas M."/>
            <person name="Ortiz-Castellanos L."/>
            <person name="Pisabarro A.G."/>
            <person name="Rodriguez-Romero J."/>
            <person name="Ruiz-Herrera J."/>
            <person name="Ruiz-Vazquez R."/>
            <person name="Sanz C."/>
            <person name="Schackwitz W."/>
            <person name="Schmutz J."/>
            <person name="Shahriari M."/>
            <person name="Shelest E."/>
            <person name="Silva-Franco F."/>
            <person name="Soanes D."/>
            <person name="Syed K."/>
            <person name="Tagua V.G."/>
            <person name="Talbot N.J."/>
            <person name="Thon M."/>
            <person name="De Vries R.P."/>
            <person name="Wiebenga A."/>
            <person name="Yadav J.S."/>
            <person name="Braun E.L."/>
            <person name="Baker S."/>
            <person name="Garre V."/>
            <person name="Horwitz B."/>
            <person name="Torres-Martinez S."/>
            <person name="Idnurm A."/>
            <person name="Herrera-Estrella A."/>
            <person name="Gabaldon T."/>
            <person name="Grigoriev I.V."/>
        </authorList>
    </citation>
    <scope>NUCLEOTIDE SEQUENCE [LARGE SCALE GENOMIC DNA]</scope>
    <source>
        <strain evidence="4 5">CBS 277.49</strain>
    </source>
</reference>
<dbReference type="PROSITE" id="PS50085">
    <property type="entry name" value="RAPGAP"/>
    <property type="match status" value="1"/>
</dbReference>
<feature type="region of interest" description="Disordered" evidence="2">
    <location>
        <begin position="1"/>
        <end position="26"/>
    </location>
</feature>
<dbReference type="GO" id="GO:0005737">
    <property type="term" value="C:cytoplasm"/>
    <property type="evidence" value="ECO:0007669"/>
    <property type="project" value="TreeGrafter"/>
</dbReference>
<comment type="caution">
    <text evidence="4">The sequence shown here is derived from an EMBL/GenBank/DDBJ whole genome shotgun (WGS) entry which is preliminary data.</text>
</comment>
<accession>A0A162TB89</accession>
<dbReference type="STRING" id="747725.A0A162TB89"/>
<keyword evidence="1" id="KW-0343">GTPase activation</keyword>
<proteinExistence type="predicted"/>
<dbReference type="Pfam" id="PF02145">
    <property type="entry name" value="Rap_GAP"/>
    <property type="match status" value="1"/>
</dbReference>
<feature type="domain" description="Rap-GAP" evidence="3">
    <location>
        <begin position="457"/>
        <end position="672"/>
    </location>
</feature>
<evidence type="ECO:0000313" key="5">
    <source>
        <dbReference type="Proteomes" id="UP000077051"/>
    </source>
</evidence>
<organism evidence="4 5">
    <name type="scientific">Mucor lusitanicus CBS 277.49</name>
    <dbReference type="NCBI Taxonomy" id="747725"/>
    <lineage>
        <taxon>Eukaryota</taxon>
        <taxon>Fungi</taxon>
        <taxon>Fungi incertae sedis</taxon>
        <taxon>Mucoromycota</taxon>
        <taxon>Mucoromycotina</taxon>
        <taxon>Mucoromycetes</taxon>
        <taxon>Mucorales</taxon>
        <taxon>Mucorineae</taxon>
        <taxon>Mucoraceae</taxon>
        <taxon>Mucor</taxon>
    </lineage>
</organism>
<dbReference type="AlphaFoldDB" id="A0A162TB89"/>
<feature type="compositionally biased region" description="Low complexity" evidence="2">
    <location>
        <begin position="142"/>
        <end position="152"/>
    </location>
</feature>
<gene>
    <name evidence="4" type="ORF">MUCCIDRAFT_162853</name>
</gene>
<dbReference type="FunFam" id="3.40.50.11210:FF:000001">
    <property type="entry name" value="Ral GTPase-activating protein subunit alpha-1 isoform 1"/>
    <property type="match status" value="1"/>
</dbReference>
<keyword evidence="5" id="KW-1185">Reference proteome</keyword>
<feature type="region of interest" description="Disordered" evidence="2">
    <location>
        <begin position="748"/>
        <end position="767"/>
    </location>
</feature>
<dbReference type="VEuPathDB" id="FungiDB:MUCCIDRAFT_162853"/>
<feature type="compositionally biased region" description="Polar residues" evidence="2">
    <location>
        <begin position="127"/>
        <end position="141"/>
    </location>
</feature>
<sequence>MNLNNESAFASVPAPTKRSSLSSRASKIPQKLAQSAFFSLKPSASTLINPNPSASPNNDRLSTRISHMLFRQRTTSESIIRESRSSSTQSLDYGSNHGIDAGRNYPSRSLDIPAHEAGLIYNKRNPKSNPLTAALDNNQTQSSPSSSPYSISSPERTDFYSYYYNSSSSSHHNNKSNHYHNSSNSAADTLVEIVTICEKCLTLYENAPCLSLNVSDGFKKETPKIDSMMYTAKHYQELPSDQIDANASWFRRYFVGKPYHTFIGSLKQEAPANLPLIETTITTTTTSTHTKKSKSKLNSYFGSNNAADETPLANDSVGIISVIQERAKDFSGPGNGAAAILGSQYRIIIRSKETEQMRYIIHECMAKETQSSLEARGDSNKLDKCTLSHHDKRLRPFMSRNLNQSGSSMPQLSDAHNTTTSRMLRAAILSVCPNIDLRSFKELSAESTIMAGLEKDLLKYDEIHIPKHYKFGVLTIRDNQTTEESWFSNTGLSERLQDFLDIMGQKIKLKGYKGYSAGLDTKTGESGEYAYISKWNDFDIMYHVAPLMPSQKNDKQQVLRKKHIGNDIVCIIFLEGGQPFNPKAIRSQFLHVYIIVRPEVVNGKKCWRIEVLTKSNVGEFGPTIPSPPLLHDDDTLKEFLTLKLINAENAALKSDKFFIPNNKARLGLLSTHIQTGLSFNIPQVLRSASTNRLSSNKSSSYLSITKQQQQQQQQKKPQRPKSVNNKSPASSIGSNGSSRLLREAILDEEKRNRSTMASTDIPPMPSISRSTLLQDLKKGFVSGSKKIKGEKSITRKTSQLKISSTPTATKKALERVCEVDGSGSRPTTRKDINISSESFISTEQLFSSADAVSQPANAATGPTAKKSTAPAHHRFAMKPFPARSHMRPPNLILDTATTATATTSMSNSHVSGLSW</sequence>
<feature type="region of interest" description="Disordered" evidence="2">
    <location>
        <begin position="122"/>
        <end position="152"/>
    </location>
</feature>
<feature type="region of interest" description="Disordered" evidence="2">
    <location>
        <begin position="851"/>
        <end position="871"/>
    </location>
</feature>
<feature type="compositionally biased region" description="Low complexity" evidence="2">
    <location>
        <begin position="727"/>
        <end position="738"/>
    </location>
</feature>
<dbReference type="InterPro" id="IPR035974">
    <property type="entry name" value="Rap/Ran-GAP_sf"/>
</dbReference>
<dbReference type="GO" id="GO:0051056">
    <property type="term" value="P:regulation of small GTPase mediated signal transduction"/>
    <property type="evidence" value="ECO:0007669"/>
    <property type="project" value="InterPro"/>
</dbReference>
<dbReference type="InterPro" id="IPR050989">
    <property type="entry name" value="Rap1_Ran_GAP"/>
</dbReference>
<dbReference type="PANTHER" id="PTHR15711:SF22">
    <property type="entry name" value="RAP-GAP DOMAIN-CONTAINING PROTEIN"/>
    <property type="match status" value="1"/>
</dbReference>
<dbReference type="GO" id="GO:0005096">
    <property type="term" value="F:GTPase activator activity"/>
    <property type="evidence" value="ECO:0007669"/>
    <property type="project" value="UniProtKB-KW"/>
</dbReference>
<evidence type="ECO:0000259" key="3">
    <source>
        <dbReference type="PROSITE" id="PS50085"/>
    </source>
</evidence>
<evidence type="ECO:0000256" key="2">
    <source>
        <dbReference type="SAM" id="MobiDB-lite"/>
    </source>
</evidence>
<feature type="compositionally biased region" description="Low complexity" evidence="2">
    <location>
        <begin position="690"/>
        <end position="715"/>
    </location>
</feature>
<dbReference type="PANTHER" id="PTHR15711">
    <property type="entry name" value="RAP GTPASE-ACTIVATING PROTEIN"/>
    <property type="match status" value="1"/>
</dbReference>
<dbReference type="OrthoDB" id="2499658at2759"/>
<dbReference type="EMBL" id="AMYB01000004">
    <property type="protein sequence ID" value="OAD03272.1"/>
    <property type="molecule type" value="Genomic_DNA"/>
</dbReference>
<dbReference type="Proteomes" id="UP000077051">
    <property type="component" value="Unassembled WGS sequence"/>
</dbReference>
<evidence type="ECO:0000256" key="1">
    <source>
        <dbReference type="ARBA" id="ARBA00022468"/>
    </source>
</evidence>
<feature type="region of interest" description="Disordered" evidence="2">
    <location>
        <begin position="74"/>
        <end position="107"/>
    </location>
</feature>
<dbReference type="Gene3D" id="3.40.50.11210">
    <property type="entry name" value="Rap/Ran-GAP"/>
    <property type="match status" value="1"/>
</dbReference>